<dbReference type="AlphaFoldDB" id="A0A914CT65"/>
<evidence type="ECO:0000313" key="1">
    <source>
        <dbReference type="Proteomes" id="UP000887540"/>
    </source>
</evidence>
<proteinExistence type="predicted"/>
<reference evidence="2" key="1">
    <citation type="submission" date="2022-11" db="UniProtKB">
        <authorList>
            <consortium name="WormBaseParasite"/>
        </authorList>
    </citation>
    <scope>IDENTIFICATION</scope>
</reference>
<organism evidence="1 2">
    <name type="scientific">Acrobeloides nanus</name>
    <dbReference type="NCBI Taxonomy" id="290746"/>
    <lineage>
        <taxon>Eukaryota</taxon>
        <taxon>Metazoa</taxon>
        <taxon>Ecdysozoa</taxon>
        <taxon>Nematoda</taxon>
        <taxon>Chromadorea</taxon>
        <taxon>Rhabditida</taxon>
        <taxon>Tylenchina</taxon>
        <taxon>Cephalobomorpha</taxon>
        <taxon>Cephaloboidea</taxon>
        <taxon>Cephalobidae</taxon>
        <taxon>Acrobeloides</taxon>
    </lineage>
</organism>
<dbReference type="WBParaSite" id="ACRNAN_scaffold14313.g31098.t1">
    <property type="protein sequence ID" value="ACRNAN_scaffold14313.g31098.t1"/>
    <property type="gene ID" value="ACRNAN_scaffold14313.g31098"/>
</dbReference>
<dbReference type="Proteomes" id="UP000887540">
    <property type="component" value="Unplaced"/>
</dbReference>
<sequence>MQICKNGEDPKVWFNFEYALWSLNKQALNYFLLVENELIDVENDEIHVYLPNDSIDIFMQILVEEFRSSSCPDKFIKTLYIFRQEDTSSENICLMFFRRIYVNPEEDNEIVVTRETDSWTLHINVCNEENFILVSKKFNK</sequence>
<keyword evidence="1" id="KW-1185">Reference proteome</keyword>
<accession>A0A914CT65</accession>
<evidence type="ECO:0000313" key="2">
    <source>
        <dbReference type="WBParaSite" id="ACRNAN_scaffold14313.g31098.t1"/>
    </source>
</evidence>
<protein>
    <submittedName>
        <fullName evidence="2">Uncharacterized protein</fullName>
    </submittedName>
</protein>
<name>A0A914CT65_9BILA</name>